<feature type="compositionally biased region" description="Low complexity" evidence="1">
    <location>
        <begin position="297"/>
        <end position="315"/>
    </location>
</feature>
<protein>
    <submittedName>
        <fullName evidence="3">DNA pilot protein</fullName>
    </submittedName>
</protein>
<sequence>MALPISYGASKAARLASAQEFLPSGFGASSAAAASGSSSTARYYNQLSDQISKITAQNNAWSAAQAAQQMAFQRESAEVAMAFNREEAKKNRDWQQYMSDTAHQREIKDLQAAGLNPVLSAMGGNGAPVTSGATASGYASQGAKGDTDTSASGALVSLLGSLIQSQTQLANTATSANASLAVADKYTQMQKFIGELQASTQLTTSKISAMASKYAADTGASATQAAAAIHAAAQKYGYDVNAMTQKQIASFNSEVNWYLQQDKQAHEFDMEKYFPKTEIGAAASGIQMIGDLLTSGGSPSVNSASGRSGSISGSSKRTWKDAVSGSKSYHSSDSPPWKK</sequence>
<proteinExistence type="predicted"/>
<organism evidence="3">
    <name type="scientific">Dulem virus 143</name>
    <dbReference type="NCBI Taxonomy" id="3145620"/>
    <lineage>
        <taxon>Viruses</taxon>
        <taxon>Monodnaviria</taxon>
        <taxon>Sangervirae</taxon>
        <taxon>Phixviricota</taxon>
        <taxon>Malgrandaviricetes</taxon>
        <taxon>Petitvirales</taxon>
        <taxon>Microviridae</taxon>
        <taxon>Microvirus</taxon>
    </lineage>
</organism>
<evidence type="ECO:0000313" key="2">
    <source>
        <dbReference type="EMBL" id="XCD05495.1"/>
    </source>
</evidence>
<reference evidence="3" key="1">
    <citation type="submission" date="2024-03" db="EMBL/GenBank/DDBJ databases">
        <title>Diverse circular DNA viruses in blood, oral, and fecal samples of captive lemurs.</title>
        <authorList>
            <person name="Paietta E.N."/>
            <person name="Kraberger S."/>
            <person name="Lund M.C."/>
            <person name="Custer J.M."/>
            <person name="Vargas K.M."/>
            <person name="Ehmke E.E."/>
            <person name="Yoder A.D."/>
            <person name="Varsani A."/>
        </authorList>
    </citation>
    <scope>NUCLEOTIDE SEQUENCE</scope>
    <source>
        <strain evidence="2">Duke_24FS_94</strain>
        <strain evidence="3">Duke_26_76</strain>
    </source>
</reference>
<evidence type="ECO:0000256" key="1">
    <source>
        <dbReference type="SAM" id="MobiDB-lite"/>
    </source>
</evidence>
<feature type="compositionally biased region" description="Polar residues" evidence="1">
    <location>
        <begin position="325"/>
        <end position="339"/>
    </location>
</feature>
<name>A0AAU8B418_9VIRU</name>
<feature type="region of interest" description="Disordered" evidence="1">
    <location>
        <begin position="297"/>
        <end position="339"/>
    </location>
</feature>
<dbReference type="EMBL" id="PP511567">
    <property type="protein sequence ID" value="XCD05495.1"/>
    <property type="molecule type" value="Genomic_DNA"/>
</dbReference>
<evidence type="ECO:0000313" key="3">
    <source>
        <dbReference type="EMBL" id="XCD07069.1"/>
    </source>
</evidence>
<dbReference type="EMBL" id="PP511747">
    <property type="protein sequence ID" value="XCD07069.1"/>
    <property type="molecule type" value="Genomic_DNA"/>
</dbReference>
<accession>A0AAU8B418</accession>